<evidence type="ECO:0000256" key="1">
    <source>
        <dbReference type="SAM" id="MobiDB-lite"/>
    </source>
</evidence>
<protein>
    <submittedName>
        <fullName evidence="2">Uncharacterized protein</fullName>
    </submittedName>
</protein>
<accession>A0A9X3ERD9</accession>
<reference evidence="2" key="1">
    <citation type="submission" date="2022-11" db="EMBL/GenBank/DDBJ databases">
        <title>Minimal conservation of predation-associated metabolite biosynthetic gene clusters underscores biosynthetic potential of Myxococcota including descriptions for ten novel species: Archangium lansinium sp. nov., Myxococcus landrumus sp. nov., Nannocystis bai.</title>
        <authorList>
            <person name="Ahearne A."/>
            <person name="Stevens C."/>
            <person name="Phillips K."/>
        </authorList>
    </citation>
    <scope>NUCLEOTIDE SEQUENCE</scope>
    <source>
        <strain evidence="2">Na p29</strain>
    </source>
</reference>
<dbReference type="RefSeq" id="WP_267770655.1">
    <property type="nucleotide sequence ID" value="NZ_JAPNKE010000002.1"/>
</dbReference>
<dbReference type="SUPFAM" id="SSF47240">
    <property type="entry name" value="Ferritin-like"/>
    <property type="match status" value="1"/>
</dbReference>
<feature type="compositionally biased region" description="Basic and acidic residues" evidence="1">
    <location>
        <begin position="119"/>
        <end position="129"/>
    </location>
</feature>
<name>A0A9X3ERD9_9BACT</name>
<evidence type="ECO:0000313" key="3">
    <source>
        <dbReference type="Proteomes" id="UP001150924"/>
    </source>
</evidence>
<keyword evidence="3" id="KW-1185">Reference proteome</keyword>
<organism evidence="2 3">
    <name type="scientific">Nannocystis pusilla</name>
    <dbReference type="NCBI Taxonomy" id="889268"/>
    <lineage>
        <taxon>Bacteria</taxon>
        <taxon>Pseudomonadati</taxon>
        <taxon>Myxococcota</taxon>
        <taxon>Polyangia</taxon>
        <taxon>Nannocystales</taxon>
        <taxon>Nannocystaceae</taxon>
        <taxon>Nannocystis</taxon>
    </lineage>
</organism>
<dbReference type="EMBL" id="JAPNKE010000002">
    <property type="protein sequence ID" value="MCY1008004.1"/>
    <property type="molecule type" value="Genomic_DNA"/>
</dbReference>
<sequence>MAATDCASPALEVPTAVRSLEALARENAVEGCVRETFGALVARYQASVAADEPLRRLFAAIAEDELDHAALAWDVATWLNGQLDEAARARAGGRGRRAGAPHGRAGDHGARRRSLAPVRRAEPGDRNRDVRALQGVAVGGVMRSALG</sequence>
<comment type="caution">
    <text evidence="2">The sequence shown here is derived from an EMBL/GenBank/DDBJ whole genome shotgun (WGS) entry which is preliminary data.</text>
</comment>
<dbReference type="Proteomes" id="UP001150924">
    <property type="component" value="Unassembled WGS sequence"/>
</dbReference>
<dbReference type="InterPro" id="IPR009078">
    <property type="entry name" value="Ferritin-like_SF"/>
</dbReference>
<feature type="region of interest" description="Disordered" evidence="1">
    <location>
        <begin position="89"/>
        <end position="129"/>
    </location>
</feature>
<dbReference type="AlphaFoldDB" id="A0A9X3ERD9"/>
<gene>
    <name evidence="2" type="ORF">OV079_21085</name>
</gene>
<evidence type="ECO:0000313" key="2">
    <source>
        <dbReference type="EMBL" id="MCY1008004.1"/>
    </source>
</evidence>
<proteinExistence type="predicted"/>